<gene>
    <name evidence="7" type="ORF">MEA186_15582</name>
</gene>
<comment type="similarity">
    <text evidence="1">In the C-terminal section; belongs to the class-I pyridoxal-phosphate-dependent aminotransferase family.</text>
</comment>
<dbReference type="InterPro" id="IPR015422">
    <property type="entry name" value="PyrdxlP-dep_Trfase_small"/>
</dbReference>
<dbReference type="AlphaFoldDB" id="G6YAZ2"/>
<dbReference type="OrthoDB" id="9802328at2"/>
<keyword evidence="8" id="KW-1185">Reference proteome</keyword>
<dbReference type="PROSITE" id="PS50949">
    <property type="entry name" value="HTH_GNTR"/>
    <property type="match status" value="1"/>
</dbReference>
<dbReference type="InterPro" id="IPR036390">
    <property type="entry name" value="WH_DNA-bd_sf"/>
</dbReference>
<dbReference type="InterPro" id="IPR004839">
    <property type="entry name" value="Aminotransferase_I/II_large"/>
</dbReference>
<dbReference type="InterPro" id="IPR015421">
    <property type="entry name" value="PyrdxlP-dep_Trfase_major"/>
</dbReference>
<keyword evidence="4" id="KW-0238">DNA-binding</keyword>
<dbReference type="PANTHER" id="PTHR46577:SF2">
    <property type="entry name" value="TRANSCRIPTIONAL REGULATORY PROTEIN"/>
    <property type="match status" value="1"/>
</dbReference>
<evidence type="ECO:0000256" key="4">
    <source>
        <dbReference type="ARBA" id="ARBA00023125"/>
    </source>
</evidence>
<dbReference type="CDD" id="cd07377">
    <property type="entry name" value="WHTH_GntR"/>
    <property type="match status" value="1"/>
</dbReference>
<dbReference type="InterPro" id="IPR000524">
    <property type="entry name" value="Tscrpt_reg_HTH_GntR"/>
</dbReference>
<dbReference type="InterPro" id="IPR015424">
    <property type="entry name" value="PyrdxlP-dep_Trfase"/>
</dbReference>
<evidence type="ECO:0000256" key="5">
    <source>
        <dbReference type="ARBA" id="ARBA00023163"/>
    </source>
</evidence>
<dbReference type="PATRIC" id="fig|1082933.3.peg.3038"/>
<evidence type="ECO:0000259" key="6">
    <source>
        <dbReference type="PROSITE" id="PS50949"/>
    </source>
</evidence>
<dbReference type="RefSeq" id="WP_006202643.1">
    <property type="nucleotide sequence ID" value="NZ_AGSN01000114.1"/>
</dbReference>
<evidence type="ECO:0000313" key="8">
    <source>
        <dbReference type="Proteomes" id="UP000002949"/>
    </source>
</evidence>
<dbReference type="eggNOG" id="COG1167">
    <property type="taxonomic scope" value="Bacteria"/>
</dbReference>
<dbReference type="EMBL" id="AGSN01000114">
    <property type="protein sequence ID" value="EHH11076.1"/>
    <property type="molecule type" value="Genomic_DNA"/>
</dbReference>
<dbReference type="KEGG" id="mamo:A6B35_03225"/>
<protein>
    <submittedName>
        <fullName evidence="7">Transcriptional regulator</fullName>
    </submittedName>
</protein>
<dbReference type="Pfam" id="PF00155">
    <property type="entry name" value="Aminotran_1_2"/>
    <property type="match status" value="1"/>
</dbReference>
<dbReference type="InterPro" id="IPR051446">
    <property type="entry name" value="HTH_trans_reg/aminotransferase"/>
</dbReference>
<dbReference type="Gene3D" id="3.40.640.10">
    <property type="entry name" value="Type I PLP-dependent aspartate aminotransferase-like (Major domain)"/>
    <property type="match status" value="1"/>
</dbReference>
<dbReference type="Gene3D" id="1.10.10.10">
    <property type="entry name" value="Winged helix-like DNA-binding domain superfamily/Winged helix DNA-binding domain"/>
    <property type="match status" value="1"/>
</dbReference>
<evidence type="ECO:0000256" key="3">
    <source>
        <dbReference type="ARBA" id="ARBA00023015"/>
    </source>
</evidence>
<dbReference type="SMART" id="SM00345">
    <property type="entry name" value="HTH_GNTR"/>
    <property type="match status" value="1"/>
</dbReference>
<evidence type="ECO:0000256" key="1">
    <source>
        <dbReference type="ARBA" id="ARBA00005384"/>
    </source>
</evidence>
<dbReference type="Proteomes" id="UP000002949">
    <property type="component" value="Unassembled WGS sequence"/>
</dbReference>
<accession>G6YAZ2</accession>
<evidence type="ECO:0000313" key="7">
    <source>
        <dbReference type="EMBL" id="EHH11076.1"/>
    </source>
</evidence>
<dbReference type="Gene3D" id="3.90.1150.10">
    <property type="entry name" value="Aspartate Aminotransferase, domain 1"/>
    <property type="match status" value="1"/>
</dbReference>
<keyword evidence="3" id="KW-0805">Transcription regulation</keyword>
<name>G6YAZ2_9HYPH</name>
<evidence type="ECO:0000256" key="2">
    <source>
        <dbReference type="ARBA" id="ARBA00022898"/>
    </source>
</evidence>
<dbReference type="GO" id="GO:0003677">
    <property type="term" value="F:DNA binding"/>
    <property type="evidence" value="ECO:0007669"/>
    <property type="project" value="UniProtKB-KW"/>
</dbReference>
<reference evidence="7 8" key="1">
    <citation type="journal article" date="2012" name="J. Bacteriol.">
        <title>Draft Genome Sequence of Plant Growth-Promoting Rhizobium Mesorhizobium amorphae, Isolated from Zinc-Lead Mine Tailings.</title>
        <authorList>
            <person name="Hao X."/>
            <person name="Lin Y."/>
            <person name="Johnstone L."/>
            <person name="Baltrus D.A."/>
            <person name="Miller S.J."/>
            <person name="Wei G."/>
            <person name="Rensing C."/>
        </authorList>
    </citation>
    <scope>NUCLEOTIDE SEQUENCE [LARGE SCALE GENOMIC DNA]</scope>
    <source>
        <strain evidence="7 8">CCNWGS0123</strain>
    </source>
</reference>
<dbReference type="Pfam" id="PF00392">
    <property type="entry name" value="GntR"/>
    <property type="match status" value="1"/>
</dbReference>
<organism evidence="7 8">
    <name type="scientific">Mesorhizobium amorphae CCNWGS0123</name>
    <dbReference type="NCBI Taxonomy" id="1082933"/>
    <lineage>
        <taxon>Bacteria</taxon>
        <taxon>Pseudomonadati</taxon>
        <taxon>Pseudomonadota</taxon>
        <taxon>Alphaproteobacteria</taxon>
        <taxon>Hyphomicrobiales</taxon>
        <taxon>Phyllobacteriaceae</taxon>
        <taxon>Mesorhizobium</taxon>
    </lineage>
</organism>
<feature type="domain" description="HTH gntR-type" evidence="6">
    <location>
        <begin position="8"/>
        <end position="76"/>
    </location>
</feature>
<dbReference type="SUPFAM" id="SSF46785">
    <property type="entry name" value="Winged helix' DNA-binding domain"/>
    <property type="match status" value="1"/>
</dbReference>
<proteinExistence type="inferred from homology"/>
<dbReference type="GO" id="GO:0030170">
    <property type="term" value="F:pyridoxal phosphate binding"/>
    <property type="evidence" value="ECO:0007669"/>
    <property type="project" value="InterPro"/>
</dbReference>
<dbReference type="CDD" id="cd00609">
    <property type="entry name" value="AAT_like"/>
    <property type="match status" value="1"/>
</dbReference>
<dbReference type="InterPro" id="IPR036388">
    <property type="entry name" value="WH-like_DNA-bd_sf"/>
</dbReference>
<dbReference type="PANTHER" id="PTHR46577">
    <property type="entry name" value="HTH-TYPE TRANSCRIPTIONAL REGULATORY PROTEIN GABR"/>
    <property type="match status" value="1"/>
</dbReference>
<keyword evidence="2" id="KW-0663">Pyridoxal phosphate</keyword>
<dbReference type="GO" id="GO:0003700">
    <property type="term" value="F:DNA-binding transcription factor activity"/>
    <property type="evidence" value="ECO:0007669"/>
    <property type="project" value="InterPro"/>
</dbReference>
<dbReference type="SUPFAM" id="SSF53383">
    <property type="entry name" value="PLP-dependent transferases"/>
    <property type="match status" value="1"/>
</dbReference>
<keyword evidence="5" id="KW-0804">Transcription</keyword>
<sequence>MQDDQSAEVLYLQLAHSIATPIRAGTLMRGERIPSVRELARSRAVSIGTVLQAYRMLEDAHLIEARPRSGYFVATRSPSLPEPETSNPPADSMAVDVSSLAARVMHLAHDPAYIPFGAACPSADLFAEERVRRAVSRAVQRHRATLCNYTTGYGDESLRRAIARHALRMGCQLDPQDIVVTNSCLESITLCLRAVTKPGDIVALESPTLFAFLEILENLHLRALEIPTHPRTGFSLDALQFAFDTQPIKAVLAVPTLSNPIGSSIPLADRQRLARMVADRGIPLVEDVLYNDLAELDEQRRAVRSFDATGHVMMCGSFSKTIAPGLRLGWVEAGRWGAKLVRLKESTSGSQTAVLERAMADLLTQPGIEAGYRQLRATVATRVDEARGLIARYFPAGTRVTDPQGGFIIWVELPHSIDSLELYRVCLAENIVIAPGKMFSATNHFGHCIRLGLGGRWDDAHRHALRRVGELANSMVANETDADKASGNGRVHPLAK</sequence>